<evidence type="ECO:0000313" key="1">
    <source>
        <dbReference type="EMBL" id="KAL1587249.1"/>
    </source>
</evidence>
<dbReference type="GeneID" id="96005802"/>
<dbReference type="NCBIfam" id="TIGR03401">
    <property type="entry name" value="cyanamide_fam"/>
    <property type="match status" value="1"/>
</dbReference>
<dbReference type="SUPFAM" id="SSF109604">
    <property type="entry name" value="HD-domain/PDEase-like"/>
    <property type="match status" value="1"/>
</dbReference>
<sequence length="332" mass="37605">MSLFKACEIRATLIQGCFGANVAGSGSPRARSVIMLTSASRRRTRLEVPSDSSDLKPRSITVYSWPKVYKPLVSCEKKHLLLKPSHINRTNNMTKSQTEEYGWTAVPRNRSNVPSEAEAKTSPLTIDFQSIWPQSEIVKTAQDHVKKILPKQTYNHSLRVYCFGHAIVTQHFPQWVEGSVKDAFFETWALTCLYHDIATTEEHRNDTHMSFEWHGGFQALQELQSFGAPKAQAESVCESIIRHQDPGETGTISRMGQLVQMATEFDNMGFQPYLVHEDVIKQVTEQHPRMKWSGCFSSTIKAEIGEKPWCHSTALPNFAEDVANNKVMEPYD</sequence>
<dbReference type="InterPro" id="IPR017771">
    <property type="entry name" value="Cyanamide_hydratase_HD"/>
</dbReference>
<dbReference type="AlphaFoldDB" id="A0AB34KQK4"/>
<dbReference type="PANTHER" id="PTHR35569">
    <property type="entry name" value="CYANAMIDE HYDRATASE DDI2-RELATED"/>
    <property type="match status" value="1"/>
</dbReference>
<reference evidence="1 2" key="1">
    <citation type="journal article" date="2020" name="Microbiol. Resour. Announc.">
        <title>Draft Genome Sequence of a Cladosporium Species Isolated from the Mesophotic Ascidian Didemnum maculosum.</title>
        <authorList>
            <person name="Gioti A."/>
            <person name="Siaperas R."/>
            <person name="Nikolaivits E."/>
            <person name="Le Goff G."/>
            <person name="Ouazzani J."/>
            <person name="Kotoulas G."/>
            <person name="Topakas E."/>
        </authorList>
    </citation>
    <scope>NUCLEOTIDE SEQUENCE [LARGE SCALE GENOMIC DNA]</scope>
    <source>
        <strain evidence="1 2">TM138-S3</strain>
    </source>
</reference>
<organism evidence="1 2">
    <name type="scientific">Cladosporium halotolerans</name>
    <dbReference type="NCBI Taxonomy" id="1052096"/>
    <lineage>
        <taxon>Eukaryota</taxon>
        <taxon>Fungi</taxon>
        <taxon>Dikarya</taxon>
        <taxon>Ascomycota</taxon>
        <taxon>Pezizomycotina</taxon>
        <taxon>Dothideomycetes</taxon>
        <taxon>Dothideomycetidae</taxon>
        <taxon>Cladosporiales</taxon>
        <taxon>Cladosporiaceae</taxon>
        <taxon>Cladosporium</taxon>
    </lineage>
</organism>
<evidence type="ECO:0008006" key="3">
    <source>
        <dbReference type="Google" id="ProtNLM"/>
    </source>
</evidence>
<dbReference type="InterPro" id="IPR003607">
    <property type="entry name" value="HD/PDEase_dom"/>
</dbReference>
<proteinExistence type="predicted"/>
<dbReference type="PANTHER" id="PTHR35569:SF1">
    <property type="entry name" value="CYANAMIDE HYDRATASE DDI2-RELATED"/>
    <property type="match status" value="1"/>
</dbReference>
<protein>
    <recommendedName>
        <fullName evidence="3">Cyanamide hydratase</fullName>
    </recommendedName>
</protein>
<keyword evidence="2" id="KW-1185">Reference proteome</keyword>
<dbReference type="Gene3D" id="1.10.3210.10">
    <property type="entry name" value="Hypothetical protein af1432"/>
    <property type="match status" value="1"/>
</dbReference>
<comment type="caution">
    <text evidence="1">The sequence shown here is derived from an EMBL/GenBank/DDBJ whole genome shotgun (WGS) entry which is preliminary data.</text>
</comment>
<accession>A0AB34KQK4</accession>
<dbReference type="Proteomes" id="UP000803884">
    <property type="component" value="Unassembled WGS sequence"/>
</dbReference>
<dbReference type="EMBL" id="JAAQHG020000011">
    <property type="protein sequence ID" value="KAL1587249.1"/>
    <property type="molecule type" value="Genomic_DNA"/>
</dbReference>
<dbReference type="CDD" id="cd00077">
    <property type="entry name" value="HDc"/>
    <property type="match status" value="1"/>
</dbReference>
<dbReference type="RefSeq" id="XP_069230354.1">
    <property type="nucleotide sequence ID" value="XM_069372964.1"/>
</dbReference>
<name>A0AB34KQK4_9PEZI</name>
<gene>
    <name evidence="1" type="ORF">WHR41_04358</name>
</gene>
<evidence type="ECO:0000313" key="2">
    <source>
        <dbReference type="Proteomes" id="UP000803884"/>
    </source>
</evidence>